<dbReference type="SUPFAM" id="SSF51182">
    <property type="entry name" value="RmlC-like cupins"/>
    <property type="match status" value="1"/>
</dbReference>
<dbReference type="Proteomes" id="UP000199138">
    <property type="component" value="Unassembled WGS sequence"/>
</dbReference>
<dbReference type="PANTHER" id="PTHR40112">
    <property type="entry name" value="H2HPP ISOMERASE"/>
    <property type="match status" value="1"/>
</dbReference>
<evidence type="ECO:0000313" key="3">
    <source>
        <dbReference type="Proteomes" id="UP000199138"/>
    </source>
</evidence>
<protein>
    <submittedName>
        <fullName evidence="2">Cupin domain-containing protein</fullName>
    </submittedName>
</protein>
<evidence type="ECO:0000313" key="2">
    <source>
        <dbReference type="EMBL" id="SFU27522.1"/>
    </source>
</evidence>
<feature type="domain" description="Cupin type-2" evidence="1">
    <location>
        <begin position="39"/>
        <end position="94"/>
    </location>
</feature>
<reference evidence="3" key="1">
    <citation type="submission" date="2016-10" db="EMBL/GenBank/DDBJ databases">
        <authorList>
            <person name="Varghese N."/>
            <person name="Submissions S."/>
        </authorList>
    </citation>
    <scope>NUCLEOTIDE SEQUENCE [LARGE SCALE GENOMIC DNA]</scope>
    <source>
        <strain evidence="3">CGMCC 1.12333</strain>
    </source>
</reference>
<organism evidence="2 3">
    <name type="scientific">Pustulibacterium marinum</name>
    <dbReference type="NCBI Taxonomy" id="1224947"/>
    <lineage>
        <taxon>Bacteria</taxon>
        <taxon>Pseudomonadati</taxon>
        <taxon>Bacteroidota</taxon>
        <taxon>Flavobacteriia</taxon>
        <taxon>Flavobacteriales</taxon>
        <taxon>Flavobacteriaceae</taxon>
        <taxon>Pustulibacterium</taxon>
    </lineage>
</organism>
<dbReference type="PIRSF" id="PIRSF029883">
    <property type="entry name" value="KdgF"/>
    <property type="match status" value="1"/>
</dbReference>
<keyword evidence="3" id="KW-1185">Reference proteome</keyword>
<gene>
    <name evidence="2" type="ORF">SAMN05216480_101200</name>
</gene>
<sequence length="115" mass="12610">MTTKTTHFFKTKATEWETVGEGISRQFIGYSKDLMLVKVKFETGAIGALHSHVHTQGSYVASGKFKITIDGKSEILETGDGFFVTPDLIHGAECLAAGILIDVFNPVREDFLEDA</sequence>
<name>A0A1I7EUE8_9FLAO</name>
<dbReference type="InterPro" id="IPR052535">
    <property type="entry name" value="Bacilysin_H2HPP_isomerase"/>
</dbReference>
<accession>A0A1I7EUE8</accession>
<dbReference type="CDD" id="cd02238">
    <property type="entry name" value="cupin_KdgF"/>
    <property type="match status" value="1"/>
</dbReference>
<dbReference type="InterPro" id="IPR014710">
    <property type="entry name" value="RmlC-like_jellyroll"/>
</dbReference>
<dbReference type="AlphaFoldDB" id="A0A1I7EUE8"/>
<dbReference type="Gene3D" id="2.60.120.10">
    <property type="entry name" value="Jelly Rolls"/>
    <property type="match status" value="1"/>
</dbReference>
<dbReference type="RefSeq" id="WP_093021734.1">
    <property type="nucleotide sequence ID" value="NZ_FPBK01000001.1"/>
</dbReference>
<dbReference type="InterPro" id="IPR013096">
    <property type="entry name" value="Cupin_2"/>
</dbReference>
<dbReference type="EMBL" id="FPBK01000001">
    <property type="protein sequence ID" value="SFU27522.1"/>
    <property type="molecule type" value="Genomic_DNA"/>
</dbReference>
<dbReference type="InterPro" id="IPR011051">
    <property type="entry name" value="RmlC_Cupin_sf"/>
</dbReference>
<dbReference type="OrthoDB" id="9811153at2"/>
<proteinExistence type="predicted"/>
<dbReference type="Pfam" id="PF07883">
    <property type="entry name" value="Cupin_2"/>
    <property type="match status" value="1"/>
</dbReference>
<dbReference type="InterPro" id="IPR025499">
    <property type="entry name" value="KdgF"/>
</dbReference>
<evidence type="ECO:0000259" key="1">
    <source>
        <dbReference type="Pfam" id="PF07883"/>
    </source>
</evidence>
<dbReference type="PANTHER" id="PTHR40112:SF1">
    <property type="entry name" value="H2HPP ISOMERASE"/>
    <property type="match status" value="1"/>
</dbReference>
<dbReference type="STRING" id="1224947.SAMN05216480_101200"/>